<proteinExistence type="predicted"/>
<dbReference type="RefSeq" id="WP_183354361.1">
    <property type="nucleotide sequence ID" value="NZ_BLXX01000004.1"/>
</dbReference>
<dbReference type="InterPro" id="IPR018673">
    <property type="entry name" value="DUF2141"/>
</dbReference>
<feature type="chain" id="PRO_5028199021" description="DUF2141 domain-containing protein" evidence="1">
    <location>
        <begin position="22"/>
        <end position="142"/>
    </location>
</feature>
<dbReference type="EMBL" id="BLXX01000004">
    <property type="protein sequence ID" value="GFO59541.1"/>
    <property type="molecule type" value="Genomic_DNA"/>
</dbReference>
<feature type="signal peptide" evidence="1">
    <location>
        <begin position="1"/>
        <end position="21"/>
    </location>
</feature>
<evidence type="ECO:0000256" key="1">
    <source>
        <dbReference type="SAM" id="SignalP"/>
    </source>
</evidence>
<organism evidence="2 3">
    <name type="scientific">Geomonas silvestris</name>
    <dbReference type="NCBI Taxonomy" id="2740184"/>
    <lineage>
        <taxon>Bacteria</taxon>
        <taxon>Pseudomonadati</taxon>
        <taxon>Thermodesulfobacteriota</taxon>
        <taxon>Desulfuromonadia</taxon>
        <taxon>Geobacterales</taxon>
        <taxon>Geobacteraceae</taxon>
        <taxon>Geomonas</taxon>
    </lineage>
</organism>
<name>A0A6V8MHR3_9BACT</name>
<accession>A0A6V8MHR3</accession>
<keyword evidence="1" id="KW-0732">Signal</keyword>
<evidence type="ECO:0000313" key="2">
    <source>
        <dbReference type="EMBL" id="GFO59541.1"/>
    </source>
</evidence>
<evidence type="ECO:0008006" key="4">
    <source>
        <dbReference type="Google" id="ProtNLM"/>
    </source>
</evidence>
<sequence length="142" mass="15190">MKRSVSWLVLAVIFGWQHTAAAETLIVKISGLHKPFGTVRIMLWKEAAGFPTQPDKAVAQKSAPVSGPEVELSFTGLSRGNYAAAAYHDQNNNGSLDRSLLGWPVEPTAASNGARGLVGPPSFSDAAFDLKQAVQTIQLIFK</sequence>
<dbReference type="Proteomes" id="UP000556026">
    <property type="component" value="Unassembled WGS sequence"/>
</dbReference>
<comment type="caution">
    <text evidence="2">The sequence shown here is derived from an EMBL/GenBank/DDBJ whole genome shotgun (WGS) entry which is preliminary data.</text>
</comment>
<keyword evidence="3" id="KW-1185">Reference proteome</keyword>
<dbReference type="Pfam" id="PF09912">
    <property type="entry name" value="DUF2141"/>
    <property type="match status" value="1"/>
</dbReference>
<dbReference type="AlphaFoldDB" id="A0A6V8MHR3"/>
<gene>
    <name evidence="2" type="ORF">GMST_18660</name>
</gene>
<protein>
    <recommendedName>
        <fullName evidence="4">DUF2141 domain-containing protein</fullName>
    </recommendedName>
</protein>
<reference evidence="3" key="1">
    <citation type="submission" date="2020-06" db="EMBL/GenBank/DDBJ databases">
        <title>Draft genomic sequence of Geomonas sp. Red330.</title>
        <authorList>
            <person name="Itoh H."/>
            <person name="Zhenxing X."/>
            <person name="Ushijima N."/>
            <person name="Masuda Y."/>
            <person name="Shiratori Y."/>
            <person name="Senoo K."/>
        </authorList>
    </citation>
    <scope>NUCLEOTIDE SEQUENCE [LARGE SCALE GENOMIC DNA]</scope>
    <source>
        <strain evidence="3">Red330</strain>
    </source>
</reference>
<evidence type="ECO:0000313" key="3">
    <source>
        <dbReference type="Proteomes" id="UP000556026"/>
    </source>
</evidence>